<accession>A0A0E9QZL9</accession>
<reference evidence="1" key="2">
    <citation type="journal article" date="2015" name="Fish Shellfish Immunol.">
        <title>Early steps in the European eel (Anguilla anguilla)-Vibrio vulnificus interaction in the gills: Role of the RtxA13 toxin.</title>
        <authorList>
            <person name="Callol A."/>
            <person name="Pajuelo D."/>
            <person name="Ebbesson L."/>
            <person name="Teles M."/>
            <person name="MacKenzie S."/>
            <person name="Amaro C."/>
        </authorList>
    </citation>
    <scope>NUCLEOTIDE SEQUENCE</scope>
</reference>
<evidence type="ECO:0000313" key="1">
    <source>
        <dbReference type="EMBL" id="JAH21695.1"/>
    </source>
</evidence>
<proteinExistence type="predicted"/>
<dbReference type="EMBL" id="GBXM01086882">
    <property type="protein sequence ID" value="JAH21695.1"/>
    <property type="molecule type" value="Transcribed_RNA"/>
</dbReference>
<dbReference type="AlphaFoldDB" id="A0A0E9QZL9"/>
<reference evidence="1" key="1">
    <citation type="submission" date="2014-11" db="EMBL/GenBank/DDBJ databases">
        <authorList>
            <person name="Amaro Gonzalez C."/>
        </authorList>
    </citation>
    <scope>NUCLEOTIDE SEQUENCE</scope>
</reference>
<sequence>MSCIQNMLFVCRASPLFLTL</sequence>
<organism evidence="1">
    <name type="scientific">Anguilla anguilla</name>
    <name type="common">European freshwater eel</name>
    <name type="synonym">Muraena anguilla</name>
    <dbReference type="NCBI Taxonomy" id="7936"/>
    <lineage>
        <taxon>Eukaryota</taxon>
        <taxon>Metazoa</taxon>
        <taxon>Chordata</taxon>
        <taxon>Craniata</taxon>
        <taxon>Vertebrata</taxon>
        <taxon>Euteleostomi</taxon>
        <taxon>Actinopterygii</taxon>
        <taxon>Neopterygii</taxon>
        <taxon>Teleostei</taxon>
        <taxon>Anguilliformes</taxon>
        <taxon>Anguillidae</taxon>
        <taxon>Anguilla</taxon>
    </lineage>
</organism>
<protein>
    <submittedName>
        <fullName evidence="1">Uncharacterized protein</fullName>
    </submittedName>
</protein>
<name>A0A0E9QZL9_ANGAN</name>